<proteinExistence type="predicted"/>
<evidence type="ECO:0000313" key="3">
    <source>
        <dbReference type="Proteomes" id="UP000612956"/>
    </source>
</evidence>
<reference evidence="2" key="2">
    <citation type="submission" date="2020-09" db="EMBL/GenBank/DDBJ databases">
        <authorList>
            <person name="Sun Q."/>
            <person name="Zhou Y."/>
        </authorList>
    </citation>
    <scope>NUCLEOTIDE SEQUENCE</scope>
    <source>
        <strain evidence="2">CGMCC 4.7278</strain>
    </source>
</reference>
<evidence type="ECO:0000313" key="2">
    <source>
        <dbReference type="EMBL" id="GGK43398.1"/>
    </source>
</evidence>
<protein>
    <submittedName>
        <fullName evidence="2">Uncharacterized protein</fullName>
    </submittedName>
</protein>
<accession>A0A917V683</accession>
<evidence type="ECO:0000256" key="1">
    <source>
        <dbReference type="SAM" id="Phobius"/>
    </source>
</evidence>
<dbReference type="Proteomes" id="UP000612956">
    <property type="component" value="Unassembled WGS sequence"/>
</dbReference>
<organism evidence="2 3">
    <name type="scientific">Nocardia camponoti</name>
    <dbReference type="NCBI Taxonomy" id="1616106"/>
    <lineage>
        <taxon>Bacteria</taxon>
        <taxon>Bacillati</taxon>
        <taxon>Actinomycetota</taxon>
        <taxon>Actinomycetes</taxon>
        <taxon>Mycobacteriales</taxon>
        <taxon>Nocardiaceae</taxon>
        <taxon>Nocardia</taxon>
    </lineage>
</organism>
<comment type="caution">
    <text evidence="2">The sequence shown here is derived from an EMBL/GenBank/DDBJ whole genome shotgun (WGS) entry which is preliminary data.</text>
</comment>
<reference evidence="2" key="1">
    <citation type="journal article" date="2014" name="Int. J. Syst. Evol. Microbiol.">
        <title>Complete genome sequence of Corynebacterium casei LMG S-19264T (=DSM 44701T), isolated from a smear-ripened cheese.</title>
        <authorList>
            <consortium name="US DOE Joint Genome Institute (JGI-PGF)"/>
            <person name="Walter F."/>
            <person name="Albersmeier A."/>
            <person name="Kalinowski J."/>
            <person name="Ruckert C."/>
        </authorList>
    </citation>
    <scope>NUCLEOTIDE SEQUENCE</scope>
    <source>
        <strain evidence="2">CGMCC 4.7278</strain>
    </source>
</reference>
<keyword evidence="1" id="KW-1133">Transmembrane helix</keyword>
<dbReference type="RefSeq" id="WP_188827910.1">
    <property type="nucleotide sequence ID" value="NZ_BMMW01000001.1"/>
</dbReference>
<dbReference type="EMBL" id="BMMW01000001">
    <property type="protein sequence ID" value="GGK43398.1"/>
    <property type="molecule type" value="Genomic_DNA"/>
</dbReference>
<sequence>MGYPGYPQYGPPQQPPSRWPWILGILVVVAALMVGVIAAGIIIIGRERNSRANDASATVATTVVAGPGATAVVPPAATAPPADPSTQTVGSLRGQANADLPVVSATIADRWVPQISAKQPGLVATDFDGRMVNWTNSEILAQHQRLRQQFPGARLVWSNDWTTFDLDGWWITLGGASYSDPASANAWCDAHALSADDCFAKLVSNNRGSAGTTQYR</sequence>
<dbReference type="AlphaFoldDB" id="A0A917V683"/>
<name>A0A917V683_9NOCA</name>
<feature type="transmembrane region" description="Helical" evidence="1">
    <location>
        <begin position="20"/>
        <end position="44"/>
    </location>
</feature>
<keyword evidence="3" id="KW-1185">Reference proteome</keyword>
<keyword evidence="1" id="KW-0472">Membrane</keyword>
<keyword evidence="1" id="KW-0812">Transmembrane</keyword>
<gene>
    <name evidence="2" type="ORF">GCM10011591_13810</name>
</gene>